<evidence type="ECO:0000256" key="4">
    <source>
        <dbReference type="ARBA" id="ARBA00022679"/>
    </source>
</evidence>
<name>E4RM13_HALHG</name>
<keyword evidence="3" id="KW-1003">Cell membrane</keyword>
<sequence>MKILFLLSLFIIIYGYFVYPLLLFITVKFIKKDEINFDGNEELPTITMITAAYNEENIIEEKIKNFYKLKYPEDKLEILLASDGSTDLSSKIIAANKGKKIKFFDYNFRRGKSAVINSLIKEAKGEILVFSDANTILESDILIKLVRPFNNTQIGGVSGNLIFENPNSNPGGEGEKLYSIYKNYLKELESKFKTIISVEGAIYAIRKKLFSPIPENTIVDDFIIAILIITKGYKIHYQKSARAYENTALSLSDEFKRRIRIGTGNLQSISLLKDIFSFKNYKILFMFSSHKISRWLVPFAIITTFISNYFLYGNHIFYQIAFYLQILSYFIIIFVHFLNRLNIPIGKLYIPYYFLAMNIALLYGYINFIFKAKDAKWEKIARQNKVAKNSKQKQARREYDFIKRIMDLILSLLALILLLPLFFIIAFLIKKEDGGPVIFSQNRIGKNKTEFKLYKFRTMVVDAEEKLNKMISENEKIKGEYLSNYKLKNDPRITEIGKILRKLRLDELPQIINILKGEMSIVGPRPVLEKELKRHYGKIGEKVFSIKPGLTGYWQSEAIKNEIDYQQRITLDLKYLKERNILLDLKLIIKTLKDIIVFEEF</sequence>
<dbReference type="PANTHER" id="PTHR30576">
    <property type="entry name" value="COLANIC BIOSYNTHESIS UDP-GLUCOSE LIPID CARRIER TRANSFERASE"/>
    <property type="match status" value="1"/>
</dbReference>
<feature type="transmembrane region" description="Helical" evidence="8">
    <location>
        <begin position="6"/>
        <end position="27"/>
    </location>
</feature>
<evidence type="ECO:0000256" key="6">
    <source>
        <dbReference type="ARBA" id="ARBA00022989"/>
    </source>
</evidence>
<reference evidence="11 12" key="1">
    <citation type="submission" date="2010-11" db="EMBL/GenBank/DDBJ databases">
        <title>Complete sequence of Halanaerobium sp. sapolanicus.</title>
        <authorList>
            <consortium name="US DOE Joint Genome Institute"/>
            <person name="Lucas S."/>
            <person name="Copeland A."/>
            <person name="Lapidus A."/>
            <person name="Cheng J.-F."/>
            <person name="Bruce D."/>
            <person name="Goodwin L."/>
            <person name="Pitluck S."/>
            <person name="Davenport K."/>
            <person name="Detter J.C."/>
            <person name="Han C."/>
            <person name="Tapia R."/>
            <person name="Land M."/>
            <person name="Hauser L."/>
            <person name="Jeffries C."/>
            <person name="Kyrpides N."/>
            <person name="Ivanova N."/>
            <person name="Mikhailova N."/>
            <person name="Begemann M.B."/>
            <person name="Mormile M.R."/>
            <person name="Wall J.D."/>
            <person name="Elias D.A."/>
            <person name="Woyke T."/>
        </authorList>
    </citation>
    <scope>NUCLEOTIDE SEQUENCE [LARGE SCALE GENOMIC DNA]</scope>
    <source>
        <strain evidence="12">sapolanicus</strain>
    </source>
</reference>
<dbReference type="Pfam" id="PF00535">
    <property type="entry name" value="Glycos_transf_2"/>
    <property type="match status" value="1"/>
</dbReference>
<evidence type="ECO:0000259" key="10">
    <source>
        <dbReference type="Pfam" id="PF02397"/>
    </source>
</evidence>
<keyword evidence="5 8" id="KW-0812">Transmembrane</keyword>
<comment type="subcellular location">
    <subcellularLocation>
        <location evidence="1">Cell membrane</location>
    </subcellularLocation>
</comment>
<dbReference type="Gene3D" id="3.90.550.10">
    <property type="entry name" value="Spore Coat Polysaccharide Biosynthesis Protein SpsA, Chain A"/>
    <property type="match status" value="1"/>
</dbReference>
<dbReference type="OrthoDB" id="9768769at2"/>
<feature type="domain" description="Bacterial sugar transferase" evidence="10">
    <location>
        <begin position="403"/>
        <end position="596"/>
    </location>
</feature>
<dbReference type="InterPro" id="IPR001173">
    <property type="entry name" value="Glyco_trans_2-like"/>
</dbReference>
<feature type="transmembrane region" description="Helical" evidence="8">
    <location>
        <begin position="408"/>
        <end position="429"/>
    </location>
</feature>
<protein>
    <submittedName>
        <fullName evidence="11">Undecaprenyl-phosphate galactose phosphotransferase</fullName>
        <ecNumber evidence="11">2.7.8.6</ecNumber>
    </submittedName>
</protein>
<dbReference type="CAZy" id="GT2">
    <property type="family name" value="Glycosyltransferase Family 2"/>
</dbReference>
<dbReference type="Proteomes" id="UP000007434">
    <property type="component" value="Chromosome"/>
</dbReference>
<dbReference type="RefSeq" id="WP_013405188.1">
    <property type="nucleotide sequence ID" value="NC_014654.1"/>
</dbReference>
<dbReference type="AlphaFoldDB" id="E4RM13"/>
<dbReference type="eggNOG" id="COG1215">
    <property type="taxonomic scope" value="Bacteria"/>
</dbReference>
<keyword evidence="6 8" id="KW-1133">Transmembrane helix</keyword>
<reference evidence="11 12" key="2">
    <citation type="journal article" date="2011" name="J. Bacteriol.">
        <title>Complete Genome Sequence of the Haloalkaliphilic, Hydrogen Producing Halanaerobium hydrogenoformans.</title>
        <authorList>
            <person name="Brown S.D."/>
            <person name="Begemann M.B."/>
            <person name="Mormile M.R."/>
            <person name="Wall J.D."/>
            <person name="Han C.S."/>
            <person name="Goodwin L.A."/>
            <person name="Pitluck S."/>
            <person name="Land M.L."/>
            <person name="Hauser L.J."/>
            <person name="Elias D.A."/>
        </authorList>
    </citation>
    <scope>NUCLEOTIDE SEQUENCE [LARGE SCALE GENOMIC DNA]</scope>
    <source>
        <strain evidence="12">sapolanicus</strain>
    </source>
</reference>
<evidence type="ECO:0000313" key="12">
    <source>
        <dbReference type="Proteomes" id="UP000007434"/>
    </source>
</evidence>
<evidence type="ECO:0000256" key="7">
    <source>
        <dbReference type="ARBA" id="ARBA00023136"/>
    </source>
</evidence>
<comment type="similarity">
    <text evidence="2">Belongs to the bacterial sugar transferase family.</text>
</comment>
<dbReference type="CDD" id="cd06439">
    <property type="entry name" value="CESA_like_1"/>
    <property type="match status" value="1"/>
</dbReference>
<evidence type="ECO:0000259" key="9">
    <source>
        <dbReference type="Pfam" id="PF00535"/>
    </source>
</evidence>
<dbReference type="EC" id="2.7.8.6" evidence="11"/>
<evidence type="ECO:0000256" key="5">
    <source>
        <dbReference type="ARBA" id="ARBA00022692"/>
    </source>
</evidence>
<keyword evidence="12" id="KW-1185">Reference proteome</keyword>
<organism evidence="11 12">
    <name type="scientific">Halanaerobium hydrogeniformans</name>
    <name type="common">Halanaerobium sp. (strain sapolanicus)</name>
    <dbReference type="NCBI Taxonomy" id="656519"/>
    <lineage>
        <taxon>Bacteria</taxon>
        <taxon>Bacillati</taxon>
        <taxon>Bacillota</taxon>
        <taxon>Clostridia</taxon>
        <taxon>Halanaerobiales</taxon>
        <taxon>Halanaerobiaceae</taxon>
        <taxon>Halanaerobium</taxon>
    </lineage>
</organism>
<gene>
    <name evidence="11" type="ordered locus">Halsa_0644</name>
</gene>
<accession>E4RM13</accession>
<feature type="domain" description="Glycosyltransferase 2-like" evidence="9">
    <location>
        <begin position="49"/>
        <end position="208"/>
    </location>
</feature>
<dbReference type="KEGG" id="has:Halsa_0644"/>
<dbReference type="Pfam" id="PF02397">
    <property type="entry name" value="Bac_transf"/>
    <property type="match status" value="1"/>
</dbReference>
<feature type="transmembrane region" description="Helical" evidence="8">
    <location>
        <begin position="350"/>
        <end position="370"/>
    </location>
</feature>
<dbReference type="eggNOG" id="COG2148">
    <property type="taxonomic scope" value="Bacteria"/>
</dbReference>
<keyword evidence="7 8" id="KW-0472">Membrane</keyword>
<evidence type="ECO:0000256" key="2">
    <source>
        <dbReference type="ARBA" id="ARBA00006464"/>
    </source>
</evidence>
<proteinExistence type="inferred from homology"/>
<feature type="transmembrane region" description="Helical" evidence="8">
    <location>
        <begin position="316"/>
        <end position="338"/>
    </location>
</feature>
<dbReference type="InterPro" id="IPR003362">
    <property type="entry name" value="Bact_transf"/>
</dbReference>
<dbReference type="SUPFAM" id="SSF53448">
    <property type="entry name" value="Nucleotide-diphospho-sugar transferases"/>
    <property type="match status" value="1"/>
</dbReference>
<evidence type="ECO:0000313" key="11">
    <source>
        <dbReference type="EMBL" id="ADQ14096.1"/>
    </source>
</evidence>
<dbReference type="STRING" id="656519.Halsa_0644"/>
<dbReference type="HOGENOM" id="CLU_453986_0_0_9"/>
<dbReference type="GO" id="GO:0005886">
    <property type="term" value="C:plasma membrane"/>
    <property type="evidence" value="ECO:0007669"/>
    <property type="project" value="UniProtKB-SubCell"/>
</dbReference>
<feature type="transmembrane region" description="Helical" evidence="8">
    <location>
        <begin position="292"/>
        <end position="310"/>
    </location>
</feature>
<dbReference type="InterPro" id="IPR029044">
    <property type="entry name" value="Nucleotide-diphossugar_trans"/>
</dbReference>
<keyword evidence="4 11" id="KW-0808">Transferase</keyword>
<dbReference type="EMBL" id="CP002304">
    <property type="protein sequence ID" value="ADQ14096.1"/>
    <property type="molecule type" value="Genomic_DNA"/>
</dbReference>
<dbReference type="PANTHER" id="PTHR30576:SF4">
    <property type="entry name" value="UNDECAPRENYL-PHOSPHATE GALACTOSE PHOSPHOTRANSFERASE"/>
    <property type="match status" value="1"/>
</dbReference>
<evidence type="ECO:0000256" key="3">
    <source>
        <dbReference type="ARBA" id="ARBA00022475"/>
    </source>
</evidence>
<evidence type="ECO:0000256" key="1">
    <source>
        <dbReference type="ARBA" id="ARBA00004236"/>
    </source>
</evidence>
<evidence type="ECO:0000256" key="8">
    <source>
        <dbReference type="SAM" id="Phobius"/>
    </source>
</evidence>
<dbReference type="GO" id="GO:0047360">
    <property type="term" value="F:undecaprenyl-phosphate galactose phosphotransferase activity"/>
    <property type="evidence" value="ECO:0007669"/>
    <property type="project" value="UniProtKB-EC"/>
</dbReference>